<comment type="caution">
    <text evidence="1">The sequence shown here is derived from an EMBL/GenBank/DDBJ whole genome shotgun (WGS) entry which is preliminary data.</text>
</comment>
<dbReference type="EMBL" id="BMIS01000004">
    <property type="protein sequence ID" value="GGE66834.1"/>
    <property type="molecule type" value="Genomic_DNA"/>
</dbReference>
<gene>
    <name evidence="1" type="ORF">GCM10011401_12670</name>
</gene>
<proteinExistence type="predicted"/>
<organism evidence="1 2">
    <name type="scientific">Nesterenkonia cremea</name>
    <dbReference type="NCBI Taxonomy" id="1882340"/>
    <lineage>
        <taxon>Bacteria</taxon>
        <taxon>Bacillati</taxon>
        <taxon>Actinomycetota</taxon>
        <taxon>Actinomycetes</taxon>
        <taxon>Micrococcales</taxon>
        <taxon>Micrococcaceae</taxon>
        <taxon>Nesterenkonia</taxon>
    </lineage>
</organism>
<dbReference type="Proteomes" id="UP000633136">
    <property type="component" value="Unassembled WGS sequence"/>
</dbReference>
<accession>A0A917AQR8</accession>
<reference evidence="1" key="1">
    <citation type="journal article" date="2014" name="Int. J. Syst. Evol. Microbiol.">
        <title>Complete genome sequence of Corynebacterium casei LMG S-19264T (=DSM 44701T), isolated from a smear-ripened cheese.</title>
        <authorList>
            <consortium name="US DOE Joint Genome Institute (JGI-PGF)"/>
            <person name="Walter F."/>
            <person name="Albersmeier A."/>
            <person name="Kalinowski J."/>
            <person name="Ruckert C."/>
        </authorList>
    </citation>
    <scope>NUCLEOTIDE SEQUENCE</scope>
    <source>
        <strain evidence="1">CGMCC 1.15388</strain>
    </source>
</reference>
<sequence length="40" mass="4397">MDETLKRSGHVDVGEPVGEWIAYDTAGEPYKVTDRGSRSS</sequence>
<reference evidence="1" key="2">
    <citation type="submission" date="2020-09" db="EMBL/GenBank/DDBJ databases">
        <authorList>
            <person name="Sun Q."/>
            <person name="Zhou Y."/>
        </authorList>
    </citation>
    <scope>NUCLEOTIDE SEQUENCE</scope>
    <source>
        <strain evidence="1">CGMCC 1.15388</strain>
    </source>
</reference>
<evidence type="ECO:0000313" key="1">
    <source>
        <dbReference type="EMBL" id="GGE66834.1"/>
    </source>
</evidence>
<keyword evidence="2" id="KW-1185">Reference proteome</keyword>
<dbReference type="RefSeq" id="WP_268234657.1">
    <property type="nucleotide sequence ID" value="NZ_BMIS01000004.1"/>
</dbReference>
<protein>
    <submittedName>
        <fullName evidence="1">Uncharacterized protein</fullName>
    </submittedName>
</protein>
<dbReference type="AlphaFoldDB" id="A0A917AQR8"/>
<evidence type="ECO:0000313" key="2">
    <source>
        <dbReference type="Proteomes" id="UP000633136"/>
    </source>
</evidence>
<name>A0A917AQR8_9MICC</name>